<dbReference type="Proteomes" id="UP000070422">
    <property type="component" value="Unassembled WGS sequence"/>
</dbReference>
<dbReference type="EMBL" id="LSCQ01000031">
    <property type="protein sequence ID" value="KXB37226.1"/>
    <property type="molecule type" value="Genomic_DNA"/>
</dbReference>
<accession>A0A133Y216</accession>
<feature type="compositionally biased region" description="Basic and acidic residues" evidence="1">
    <location>
        <begin position="1"/>
        <end position="11"/>
    </location>
</feature>
<comment type="caution">
    <text evidence="2">The sequence shown here is derived from an EMBL/GenBank/DDBJ whole genome shotgun (WGS) entry which is preliminary data.</text>
</comment>
<dbReference type="AlphaFoldDB" id="A0A133Y216"/>
<organism evidence="2 3">
    <name type="scientific">Aerococcus christensenii</name>
    <dbReference type="NCBI Taxonomy" id="87541"/>
    <lineage>
        <taxon>Bacteria</taxon>
        <taxon>Bacillati</taxon>
        <taxon>Bacillota</taxon>
        <taxon>Bacilli</taxon>
        <taxon>Lactobacillales</taxon>
        <taxon>Aerococcaceae</taxon>
        <taxon>Aerococcus</taxon>
    </lineage>
</organism>
<protein>
    <submittedName>
        <fullName evidence="2">Uncharacterized protein</fullName>
    </submittedName>
</protein>
<proteinExistence type="predicted"/>
<evidence type="ECO:0000313" key="2">
    <source>
        <dbReference type="EMBL" id="KXB37226.1"/>
    </source>
</evidence>
<reference evidence="2 3" key="1">
    <citation type="submission" date="2016-01" db="EMBL/GenBank/DDBJ databases">
        <authorList>
            <person name="Oliw E.H."/>
        </authorList>
    </citation>
    <scope>NUCLEOTIDE SEQUENCE [LARGE SCALE GENOMIC DNA]</scope>
    <source>
        <strain evidence="2 3">KA00635</strain>
    </source>
</reference>
<name>A0A133Y216_9LACT</name>
<feature type="region of interest" description="Disordered" evidence="1">
    <location>
        <begin position="1"/>
        <end position="20"/>
    </location>
</feature>
<gene>
    <name evidence="2" type="ORF">HMPREF3187_00667</name>
</gene>
<sequence>MYQGNKKEIGKVQKNKKRGYQGKGDFCEGINWRERMVTKSTPPFLETIGKYGNEVPEFERSMTIVTVRPP</sequence>
<evidence type="ECO:0000313" key="3">
    <source>
        <dbReference type="Proteomes" id="UP000070422"/>
    </source>
</evidence>
<evidence type="ECO:0000256" key="1">
    <source>
        <dbReference type="SAM" id="MobiDB-lite"/>
    </source>
</evidence>